<evidence type="ECO:0000313" key="2">
    <source>
        <dbReference type="EMBL" id="CAA22109.2"/>
    </source>
</evidence>
<dbReference type="CTD" id="176654"/>
<dbReference type="KEGG" id="cel:CELE_Y75B8A.25"/>
<dbReference type="PaxDb" id="6239-Y75B8A.25"/>
<dbReference type="HOGENOM" id="CLU_017462_0_0_1"/>
<organism evidence="2 3">
    <name type="scientific">Caenorhabditis elegans</name>
    <dbReference type="NCBI Taxonomy" id="6239"/>
    <lineage>
        <taxon>Eukaryota</taxon>
        <taxon>Metazoa</taxon>
        <taxon>Ecdysozoa</taxon>
        <taxon>Nematoda</taxon>
        <taxon>Chromadorea</taxon>
        <taxon>Rhabditida</taxon>
        <taxon>Rhabditina</taxon>
        <taxon>Rhabditomorpha</taxon>
        <taxon>Rhabditoidea</taxon>
        <taxon>Rhabditidae</taxon>
        <taxon>Peloderinae</taxon>
        <taxon>Caenorhabditis</taxon>
    </lineage>
</organism>
<dbReference type="eggNOG" id="ENOG502SDTY">
    <property type="taxonomic scope" value="Eukaryota"/>
</dbReference>
<feature type="region of interest" description="Disordered" evidence="1">
    <location>
        <begin position="527"/>
        <end position="549"/>
    </location>
</feature>
<dbReference type="OrthoDB" id="5830628at2759"/>
<dbReference type="WormBase" id="Y75B8A.25">
    <property type="protein sequence ID" value="CE43500"/>
    <property type="gene ID" value="WBGene00013558"/>
    <property type="gene designation" value="glel-1"/>
</dbReference>
<dbReference type="InParanoid" id="Q9XW62"/>
<protein>
    <submittedName>
        <fullName evidence="2">RanBD1 domain-containing protein</fullName>
    </submittedName>
</protein>
<feature type="region of interest" description="Disordered" evidence="1">
    <location>
        <begin position="317"/>
        <end position="486"/>
    </location>
</feature>
<dbReference type="GeneID" id="176654"/>
<evidence type="ECO:0000313" key="3">
    <source>
        <dbReference type="Proteomes" id="UP000001940"/>
    </source>
</evidence>
<sequence>MPTFKLEEMDDDVPYGGDNDMYFRQWRLPSMKPILDEKLDRDFQDSVTRKEDYMREKAIRRQKHSEKFDKKFEDLVKAMSEVDVGSKKENRPFLRKPTDLELKKAREDFEKEFASPSSTARMVPFTARVRPRQNPIFGENMASLKSIVLPPPAPTKPASTPKDAHETVFYPQTHDSFNLDHYNGSRPSFAFAGIHGATSTPVSKQPPFPLFSEQITEECGGGGGGGGDDSVFERTDFVTAMESPVLQNDVMKKALEAQKAKEMEEKREKAAPKFDFSAGIGGSIQDSKAKAQKGNEAFRETDLQKAVLGEYNAAQNYRENSPKSSDPAAPKFGFFADIGGSIQDPKASEKSENMGKFGSETSPKSPAAEATRLAPNFDFSAGSGSGSIHDSKASPSEKSGRFGATTTGNSQKSSIFGGNLPPNEPGFFGVKPPGNAPKQAEIPAKTTGKPSIFGANSPQTSGFFGVKPTENAPENAEIPAKTTGKSPIFGAKLPPNEQKLSTIFGGSSPKTTGFLRVKPAENAPENAEIPAKTTGKPPIFDEKPPEKAQKPSVRPYILFKNYIGLLKTLADDKKSFESSADPHFRALLKRTITEKVTVFTQRQTSPESRAEILEFFKNLLQKQKVHGFAVIGSAPVLELKTDDDVNYAVFCIVEKYISLAELDEELAPTISDLISRLSVAHRRVEKVFIVLMFNKSTLLRQNPEECLSKFMEHTTAENSDAVAIEWNQEKALVTLFFTVFAKNATIASKGYKMVLNDDLLWKYVKMSVDHVLEIPKASFILLQLITTCKPRLHTDYARWNEMLGSIQNAIIPELESNSFEGDEAIVSQLAQMAAVLQQ</sequence>
<dbReference type="UCSC" id="Y75B8A.25">
    <property type="organism name" value="c. elegans"/>
</dbReference>
<dbReference type="STRING" id="6239.Y75B8A.25.1"/>
<dbReference type="RefSeq" id="NP_499597.2">
    <property type="nucleotide sequence ID" value="NM_067196.8"/>
</dbReference>
<dbReference type="AGR" id="WB:WBGene00013558"/>
<evidence type="ECO:0007829" key="5">
    <source>
        <dbReference type="PeptideAtlas" id="Q9XW62"/>
    </source>
</evidence>
<feature type="compositionally biased region" description="Basic and acidic residues" evidence="1">
    <location>
        <begin position="539"/>
        <end position="549"/>
    </location>
</feature>
<dbReference type="Proteomes" id="UP000001940">
    <property type="component" value="Chromosome III"/>
</dbReference>
<reference evidence="2 3" key="1">
    <citation type="journal article" date="1998" name="Science">
        <title>Genome sequence of the nematode C. elegans: a platform for investigating biology.</title>
        <authorList>
            <consortium name="The C. elegans sequencing consortium"/>
            <person name="Sulson J.E."/>
            <person name="Waterston R."/>
        </authorList>
    </citation>
    <scope>NUCLEOTIDE SEQUENCE [LARGE SCALE GENOMIC DNA]</scope>
    <source>
        <strain evidence="2 3">Bristol N2</strain>
    </source>
</reference>
<dbReference type="IntAct" id="Q9XW62">
    <property type="interactions" value="1"/>
</dbReference>
<accession>Q9XW62</accession>
<keyword evidence="5" id="KW-1267">Proteomics identification</keyword>
<gene>
    <name evidence="2 4" type="primary">glel-1</name>
    <name evidence="2" type="ORF">CELE_Y75B8A.25</name>
    <name evidence="4" type="ORF">Y75B8A.25</name>
</gene>
<proteinExistence type="evidence at protein level"/>
<evidence type="ECO:0000256" key="1">
    <source>
        <dbReference type="SAM" id="MobiDB-lite"/>
    </source>
</evidence>
<name>Q9XW62_CAEEL</name>
<dbReference type="OMA" id="LWKYVET"/>
<feature type="compositionally biased region" description="Polar residues" evidence="1">
    <location>
        <begin position="404"/>
        <end position="416"/>
    </location>
</feature>
<evidence type="ECO:0000313" key="4">
    <source>
        <dbReference type="WormBase" id="Y75B8A.25"/>
    </source>
</evidence>
<dbReference type="PeptideAtlas" id="Q9XW62"/>
<keyword evidence="3" id="KW-1185">Reference proteome</keyword>
<dbReference type="FunCoup" id="Q9XW62">
    <property type="interactions" value="1612"/>
</dbReference>
<dbReference type="EMBL" id="BX284603">
    <property type="protein sequence ID" value="CAA22109.2"/>
    <property type="molecule type" value="Genomic_DNA"/>
</dbReference>
<dbReference type="Bgee" id="WBGene00013558">
    <property type="expression patterns" value="Expressed in germ line (C elegans) and 4 other cell types or tissues"/>
</dbReference>
<dbReference type="AlphaFoldDB" id="Q9XW62"/>